<dbReference type="PANTHER" id="PTHR45436:SF5">
    <property type="entry name" value="SENSOR HISTIDINE KINASE TRCS"/>
    <property type="match status" value="1"/>
</dbReference>
<protein>
    <recommendedName>
        <fullName evidence="3">histidine kinase</fullName>
        <ecNumber evidence="3">2.7.13.3</ecNumber>
    </recommendedName>
</protein>
<keyword evidence="8 11" id="KW-1133">Transmembrane helix</keyword>
<evidence type="ECO:0000313" key="14">
    <source>
        <dbReference type="EMBL" id="OQK18127.1"/>
    </source>
</evidence>
<dbReference type="PANTHER" id="PTHR45436">
    <property type="entry name" value="SENSOR HISTIDINE KINASE YKOH"/>
    <property type="match status" value="1"/>
</dbReference>
<feature type="domain" description="HAMP" evidence="13">
    <location>
        <begin position="180"/>
        <end position="231"/>
    </location>
</feature>
<dbReference type="EMBL" id="LPUF01000001">
    <property type="protein sequence ID" value="OQK18127.1"/>
    <property type="molecule type" value="Genomic_DNA"/>
</dbReference>
<accession>A0A1V8M9C4</accession>
<evidence type="ECO:0000256" key="6">
    <source>
        <dbReference type="ARBA" id="ARBA00022692"/>
    </source>
</evidence>
<dbReference type="RefSeq" id="WP_080522732.1">
    <property type="nucleotide sequence ID" value="NZ_LPUF01000001.1"/>
</dbReference>
<evidence type="ECO:0000256" key="3">
    <source>
        <dbReference type="ARBA" id="ARBA00012438"/>
    </source>
</evidence>
<keyword evidence="10 11" id="KW-0472">Membrane</keyword>
<name>A0A1V8M9C4_9GAMM</name>
<sequence>MKSLQLRLSLGLSISLMLVFLLLWQVTTHSIADLSEQYIAMHLQHDGESLLQAINIDQQGQLSLDSKQIEPVYLRPFSGQYFRIVLNNNVLRSRSLWDQDFAMPLLAAGETQQLYRTGPQQQPLIMLVSAYKIQGQTITIAVAENLSPSLVIMDNFQHRYSMIALLLLALLLGIQIIILRLSFRPLKRIQIQIDSLERGERTQLDTDVPEEVALLVSEVNRLLSVLQQRLQDSRNSLGDLAHALKTPLTVVQQLVNEEALQAQPDICNTLNSQTIHMQRLMNRVLKRSRLAGGGPATTKIEIHQELSDLINAMQRIYQDKKLSIALNVPEKISVLFDREDMLELAGNLVDNACKWAHSSVQISIFLDSNFQLIIEDDGPGVSTADLSKLNLRGTRLDESTPGHGLGLSIAQCIVNQNGGELTFGRSSKLGGFRVVVQLPLVILPSETI</sequence>
<keyword evidence="7 14" id="KW-0418">Kinase</keyword>
<dbReference type="GO" id="GO:0005886">
    <property type="term" value="C:plasma membrane"/>
    <property type="evidence" value="ECO:0007669"/>
    <property type="project" value="TreeGrafter"/>
</dbReference>
<evidence type="ECO:0000256" key="11">
    <source>
        <dbReference type="SAM" id="Phobius"/>
    </source>
</evidence>
<dbReference type="InterPro" id="IPR036890">
    <property type="entry name" value="HATPase_C_sf"/>
</dbReference>
<feature type="domain" description="Histidine kinase" evidence="12">
    <location>
        <begin position="239"/>
        <end position="442"/>
    </location>
</feature>
<evidence type="ECO:0000256" key="2">
    <source>
        <dbReference type="ARBA" id="ARBA00004370"/>
    </source>
</evidence>
<dbReference type="STRING" id="1420851.AU255_09885"/>
<dbReference type="Pfam" id="PF02518">
    <property type="entry name" value="HATPase_c"/>
    <property type="match status" value="1"/>
</dbReference>
<dbReference type="GO" id="GO:0000155">
    <property type="term" value="F:phosphorelay sensor kinase activity"/>
    <property type="evidence" value="ECO:0007669"/>
    <property type="project" value="InterPro"/>
</dbReference>
<evidence type="ECO:0000256" key="8">
    <source>
        <dbReference type="ARBA" id="ARBA00022989"/>
    </source>
</evidence>
<evidence type="ECO:0000256" key="7">
    <source>
        <dbReference type="ARBA" id="ARBA00022777"/>
    </source>
</evidence>
<dbReference type="InterPro" id="IPR003660">
    <property type="entry name" value="HAMP_dom"/>
</dbReference>
<feature type="transmembrane region" description="Helical" evidence="11">
    <location>
        <begin position="160"/>
        <end position="183"/>
    </location>
</feature>
<dbReference type="PROSITE" id="PS50109">
    <property type="entry name" value="HIS_KIN"/>
    <property type="match status" value="1"/>
</dbReference>
<keyword evidence="4" id="KW-0597">Phosphoprotein</keyword>
<dbReference type="OrthoDB" id="9809567at2"/>
<keyword evidence="5" id="KW-0808">Transferase</keyword>
<evidence type="ECO:0000313" key="15">
    <source>
        <dbReference type="Proteomes" id="UP000191980"/>
    </source>
</evidence>
<dbReference type="InterPro" id="IPR004358">
    <property type="entry name" value="Sig_transdc_His_kin-like_C"/>
</dbReference>
<dbReference type="SUPFAM" id="SSF47384">
    <property type="entry name" value="Homodimeric domain of signal transducing histidine kinase"/>
    <property type="match status" value="1"/>
</dbReference>
<dbReference type="Proteomes" id="UP000191980">
    <property type="component" value="Unassembled WGS sequence"/>
</dbReference>
<dbReference type="PROSITE" id="PS50885">
    <property type="entry name" value="HAMP"/>
    <property type="match status" value="1"/>
</dbReference>
<dbReference type="EC" id="2.7.13.3" evidence="3"/>
<organism evidence="14 15">
    <name type="scientific">Methyloprofundus sedimenti</name>
    <dbReference type="NCBI Taxonomy" id="1420851"/>
    <lineage>
        <taxon>Bacteria</taxon>
        <taxon>Pseudomonadati</taxon>
        <taxon>Pseudomonadota</taxon>
        <taxon>Gammaproteobacteria</taxon>
        <taxon>Methylococcales</taxon>
        <taxon>Methylococcaceae</taxon>
        <taxon>Methyloprofundus</taxon>
    </lineage>
</organism>
<dbReference type="InterPro" id="IPR050428">
    <property type="entry name" value="TCS_sensor_his_kinase"/>
</dbReference>
<gene>
    <name evidence="14" type="ORF">AU255_09885</name>
</gene>
<evidence type="ECO:0000256" key="10">
    <source>
        <dbReference type="ARBA" id="ARBA00023136"/>
    </source>
</evidence>
<dbReference type="InterPro" id="IPR005467">
    <property type="entry name" value="His_kinase_dom"/>
</dbReference>
<dbReference type="SUPFAM" id="SSF55874">
    <property type="entry name" value="ATPase domain of HSP90 chaperone/DNA topoisomerase II/histidine kinase"/>
    <property type="match status" value="1"/>
</dbReference>
<evidence type="ECO:0000256" key="9">
    <source>
        <dbReference type="ARBA" id="ARBA00023012"/>
    </source>
</evidence>
<evidence type="ECO:0000256" key="5">
    <source>
        <dbReference type="ARBA" id="ARBA00022679"/>
    </source>
</evidence>
<dbReference type="Gene3D" id="1.10.287.130">
    <property type="match status" value="1"/>
</dbReference>
<proteinExistence type="predicted"/>
<comment type="subcellular location">
    <subcellularLocation>
        <location evidence="2">Membrane</location>
    </subcellularLocation>
</comment>
<keyword evidence="15" id="KW-1185">Reference proteome</keyword>
<reference evidence="14 15" key="1">
    <citation type="submission" date="2015-12" db="EMBL/GenBank/DDBJ databases">
        <authorList>
            <person name="Shamseldin A."/>
            <person name="Moawad H."/>
            <person name="Abd El-Rahim W.M."/>
            <person name="Sadowsky M.J."/>
        </authorList>
    </citation>
    <scope>NUCLEOTIDE SEQUENCE [LARGE SCALE GENOMIC DNA]</scope>
    <source>
        <strain evidence="14 15">WF1</strain>
    </source>
</reference>
<dbReference type="PRINTS" id="PR00344">
    <property type="entry name" value="BCTRLSENSOR"/>
</dbReference>
<dbReference type="InterPro" id="IPR003594">
    <property type="entry name" value="HATPase_dom"/>
</dbReference>
<dbReference type="InterPro" id="IPR036097">
    <property type="entry name" value="HisK_dim/P_sf"/>
</dbReference>
<comment type="caution">
    <text evidence="14">The sequence shown here is derived from an EMBL/GenBank/DDBJ whole genome shotgun (WGS) entry which is preliminary data.</text>
</comment>
<keyword evidence="6 11" id="KW-0812">Transmembrane</keyword>
<evidence type="ECO:0000259" key="12">
    <source>
        <dbReference type="PROSITE" id="PS50109"/>
    </source>
</evidence>
<evidence type="ECO:0000259" key="13">
    <source>
        <dbReference type="PROSITE" id="PS50885"/>
    </source>
</evidence>
<evidence type="ECO:0000256" key="4">
    <source>
        <dbReference type="ARBA" id="ARBA00022553"/>
    </source>
</evidence>
<dbReference type="SMART" id="SM00387">
    <property type="entry name" value="HATPase_c"/>
    <property type="match status" value="1"/>
</dbReference>
<dbReference type="AlphaFoldDB" id="A0A1V8M9C4"/>
<evidence type="ECO:0000256" key="1">
    <source>
        <dbReference type="ARBA" id="ARBA00000085"/>
    </source>
</evidence>
<dbReference type="Gene3D" id="3.30.565.10">
    <property type="entry name" value="Histidine kinase-like ATPase, C-terminal domain"/>
    <property type="match status" value="1"/>
</dbReference>
<comment type="catalytic activity">
    <reaction evidence="1">
        <text>ATP + protein L-histidine = ADP + protein N-phospho-L-histidine.</text>
        <dbReference type="EC" id="2.7.13.3"/>
    </reaction>
</comment>
<keyword evidence="9" id="KW-0902">Two-component regulatory system</keyword>